<evidence type="ECO:0000256" key="1">
    <source>
        <dbReference type="SAM" id="SignalP"/>
    </source>
</evidence>
<reference evidence="2" key="1">
    <citation type="journal article" date="2016" name="Ticks Tick Borne Dis.">
        <title>De novo assembly and annotation of the salivary gland transcriptome of Rhipicephalus appendiculatus male and female ticks during blood feeding.</title>
        <authorList>
            <person name="de Castro M.H."/>
            <person name="de Klerk D."/>
            <person name="Pienaar R."/>
            <person name="Latif A.A."/>
            <person name="Rees D.J."/>
            <person name="Mans B.J."/>
        </authorList>
    </citation>
    <scope>NUCLEOTIDE SEQUENCE</scope>
    <source>
        <tissue evidence="2">Salivary glands</tissue>
    </source>
</reference>
<name>A0A131YFF9_RHIAP</name>
<feature type="chain" id="PRO_5007284969" evidence="1">
    <location>
        <begin position="20"/>
        <end position="187"/>
    </location>
</feature>
<evidence type="ECO:0000313" key="2">
    <source>
        <dbReference type="EMBL" id="JAP77212.1"/>
    </source>
</evidence>
<sequence length="187" mass="21710">MKEKLLFACVLFFAHATLSKGVVKNAPVLFKPLDIRKFVGANEPIWTWNTTASESVLCKVDDKKSLTHGSVFFRRKYYSYKILKPVVKDYEGIFSPQQQNVMRLRKSGYKSTMFVAKEALLYWSAKYRCAVLKVTPSLRGHLPFYDLRVWNSAVEHSPHEKCIRHFEKLGKRGRVIYDRRCQGILTA</sequence>
<organism evidence="2">
    <name type="scientific">Rhipicephalus appendiculatus</name>
    <name type="common">Brown ear tick</name>
    <dbReference type="NCBI Taxonomy" id="34631"/>
    <lineage>
        <taxon>Eukaryota</taxon>
        <taxon>Metazoa</taxon>
        <taxon>Ecdysozoa</taxon>
        <taxon>Arthropoda</taxon>
        <taxon>Chelicerata</taxon>
        <taxon>Arachnida</taxon>
        <taxon>Acari</taxon>
        <taxon>Parasitiformes</taxon>
        <taxon>Ixodida</taxon>
        <taxon>Ixodoidea</taxon>
        <taxon>Ixodidae</taxon>
        <taxon>Rhipicephalinae</taxon>
        <taxon>Rhipicephalus</taxon>
        <taxon>Rhipicephalus</taxon>
    </lineage>
</organism>
<keyword evidence="1" id="KW-0732">Signal</keyword>
<accession>A0A131YFF9</accession>
<dbReference type="AlphaFoldDB" id="A0A131YFF9"/>
<proteinExistence type="predicted"/>
<feature type="signal peptide" evidence="1">
    <location>
        <begin position="1"/>
        <end position="19"/>
    </location>
</feature>
<dbReference type="EMBL" id="GEDV01011345">
    <property type="protein sequence ID" value="JAP77212.1"/>
    <property type="molecule type" value="Transcribed_RNA"/>
</dbReference>
<protein>
    <submittedName>
        <fullName evidence="2">Lipocalin</fullName>
    </submittedName>
</protein>